<dbReference type="GO" id="GO:0006518">
    <property type="term" value="P:peptide metabolic process"/>
    <property type="evidence" value="ECO:0007669"/>
    <property type="project" value="TreeGrafter"/>
</dbReference>
<proteinExistence type="inferred from homology"/>
<evidence type="ECO:0000259" key="12">
    <source>
        <dbReference type="PROSITE" id="PS50249"/>
    </source>
</evidence>
<dbReference type="InterPro" id="IPR033851">
    <property type="entry name" value="M3A_MIP"/>
</dbReference>
<dbReference type="EMBL" id="UYRW01001598">
    <property type="protein sequence ID" value="VDK79030.1"/>
    <property type="molecule type" value="Genomic_DNA"/>
</dbReference>
<dbReference type="Gene3D" id="3.40.140.10">
    <property type="entry name" value="Cytidine Deaminase, domain 2"/>
    <property type="match status" value="1"/>
</dbReference>
<dbReference type="InterPro" id="IPR045090">
    <property type="entry name" value="Pept_M3A_M3B"/>
</dbReference>
<dbReference type="InterPro" id="IPR024079">
    <property type="entry name" value="MetalloPept_cat_dom_sf"/>
</dbReference>
<dbReference type="GO" id="GO:0000338">
    <property type="term" value="P:protein deneddylation"/>
    <property type="evidence" value="ECO:0007669"/>
    <property type="project" value="InterPro"/>
</dbReference>
<keyword evidence="10" id="KW-0496">Mitochondrion</keyword>
<evidence type="ECO:0000313" key="13">
    <source>
        <dbReference type="EMBL" id="VDK79030.1"/>
    </source>
</evidence>
<dbReference type="GO" id="GO:0008180">
    <property type="term" value="C:COP9 signalosome"/>
    <property type="evidence" value="ECO:0007669"/>
    <property type="project" value="InterPro"/>
</dbReference>
<dbReference type="Pfam" id="PF01398">
    <property type="entry name" value="JAB"/>
    <property type="match status" value="1"/>
</dbReference>
<evidence type="ECO:0000256" key="2">
    <source>
        <dbReference type="ARBA" id="ARBA00006040"/>
    </source>
</evidence>
<dbReference type="CDD" id="cd06457">
    <property type="entry name" value="M3A_MIP"/>
    <property type="match status" value="1"/>
</dbReference>
<dbReference type="Gene3D" id="1.10.1370.10">
    <property type="entry name" value="Neurolysin, domain 3"/>
    <property type="match status" value="1"/>
</dbReference>
<dbReference type="Pfam" id="PF01432">
    <property type="entry name" value="Peptidase_M3"/>
    <property type="match status" value="1"/>
</dbReference>
<dbReference type="OrthoDB" id="17530at2759"/>
<evidence type="ECO:0000313" key="14">
    <source>
        <dbReference type="Proteomes" id="UP000271087"/>
    </source>
</evidence>
<evidence type="ECO:0000256" key="6">
    <source>
        <dbReference type="ARBA" id="ARBA00022801"/>
    </source>
</evidence>
<dbReference type="GO" id="GO:0046872">
    <property type="term" value="F:metal ion binding"/>
    <property type="evidence" value="ECO:0007669"/>
    <property type="project" value="UniProtKB-UniRule"/>
</dbReference>
<sequence length="996" mass="112679">MSENENKSVGHNEPISAITVSLHPLVIMNISEHVTRTSAQRNDGKSFEVFGAILGKQSGRHVEMMNSFEVKWSDEGKGYAVIDANFLSTREQQYQEVFHDLDYVGWYTIGGTKPTEADWEVHQQFSVMHESPILVKLDPKAPPGNKLPVAIYESVCATGLKGGPSSVVWHSVSWSLASEQAERIGIEHVAQISTVSANTISSTNKQIVGQLGAINMLQSRLELIYDYLRAVRTGELPRDEEIIREIAQLVRRVPVMGSDKFVEQYKNQCLEVKMTSLVAALTKTCGTLNDLVTKMNVMSMERQNWLLASGRRARPFPAVEQTIMLRTAVLRSSFSSLLNSLRCLQLESYIPEKGLFGEELLKHPSGFKLLNEKVRKRSFELVDKIVSRKCDKKVVEVFDDLSNEICSAADLAECVRNMHSIKEFSAAAQESMRDFTELVESLNTRSDLYKALKDSLETESNLLSDVDKRTALLFLDDFEQAGVNLAENQKCEYVRLSNEIFMVGSQFTYGAELPVTVAPFYSKMYRVKRHLNNPNAFAVDRATRQWSYATYYSYNEEQEKRLRRLITCRHLLAQLTGFQSYAHRAQQTSLLGSYENAHDFLIEVIRSCQPAAEQELAVLADVLAQVESKRQHLYESDLTYLCMLYRENAFGQLQHLSRYFSFSNLLNGFELITKRLYNVFFSIQTPVLGEIWPGNVIKIDVFRDKDQFLGTIYIDIQERRTKTAGDCHFTVRCSKQLDDGSYQTPIVVLSLSLTKEMESIENIYLSPHQAENFFHEMGHAMHSMLARTQYQHVAGTRCSTDMAEVPSNLMEYFFNNIDVLREVAKDSHGRPISVEDAASLITSRFAFTSLEMLQQAVYSLFDLEAHGGNAEGIMNGRISTADLYASIWSVVFPNVKKETSSAWHHRFTHLVPYGAKYYSYLVARATASLIWNTRFRDCPFSKENGLAWAKVLSKGGSLPSADLLNSALGYWPTVQNLATALKEEADHTCQRSAVSV</sequence>
<evidence type="ECO:0000256" key="9">
    <source>
        <dbReference type="ARBA" id="ARBA00023049"/>
    </source>
</evidence>
<dbReference type="GO" id="GO:0005739">
    <property type="term" value="C:mitochondrion"/>
    <property type="evidence" value="ECO:0007669"/>
    <property type="project" value="UniProtKB-SubCell"/>
</dbReference>
<dbReference type="CDD" id="cd08063">
    <property type="entry name" value="MPN_CSN6"/>
    <property type="match status" value="1"/>
</dbReference>
<dbReference type="AlphaFoldDB" id="A0A182ECD4"/>
<dbReference type="PANTHER" id="PTHR11804:SF79">
    <property type="entry name" value="MITOCHONDRIAL INTERMEDIATE PEPTIDASE"/>
    <property type="match status" value="1"/>
</dbReference>
<evidence type="ECO:0000256" key="1">
    <source>
        <dbReference type="ARBA" id="ARBA00004173"/>
    </source>
</evidence>
<comment type="cofactor">
    <cofactor evidence="11">
        <name>Zn(2+)</name>
        <dbReference type="ChEBI" id="CHEBI:29105"/>
    </cofactor>
    <text evidence="11">Binds 1 zinc ion.</text>
</comment>
<comment type="similarity">
    <text evidence="3">Belongs to the peptidase M67A family. CSN6 subfamily.</text>
</comment>
<evidence type="ECO:0000256" key="3">
    <source>
        <dbReference type="ARBA" id="ARBA00010893"/>
    </source>
</evidence>
<keyword evidence="9 11" id="KW-0482">Metalloprotease</keyword>
<dbReference type="InterPro" id="IPR024969">
    <property type="entry name" value="EIF3F/CSN6-like_C"/>
</dbReference>
<evidence type="ECO:0000256" key="11">
    <source>
        <dbReference type="RuleBase" id="RU003435"/>
    </source>
</evidence>
<dbReference type="InterPro" id="IPR037518">
    <property type="entry name" value="MPN"/>
</dbReference>
<dbReference type="PANTHER" id="PTHR11804">
    <property type="entry name" value="PROTEASE M3 THIMET OLIGOPEPTIDASE-RELATED"/>
    <property type="match status" value="1"/>
</dbReference>
<keyword evidence="6 11" id="KW-0378">Hydrolase</keyword>
<evidence type="ECO:0000256" key="4">
    <source>
        <dbReference type="ARBA" id="ARBA00022670"/>
    </source>
</evidence>
<gene>
    <name evidence="13" type="ORF">NOO_LOCUS5728</name>
</gene>
<dbReference type="InterPro" id="IPR024077">
    <property type="entry name" value="Neurolysin/TOP_dom2"/>
</dbReference>
<dbReference type="InterPro" id="IPR001567">
    <property type="entry name" value="Pept_M3A_M3B_dom"/>
</dbReference>
<evidence type="ECO:0000256" key="7">
    <source>
        <dbReference type="ARBA" id="ARBA00022833"/>
    </source>
</evidence>
<dbReference type="WBParaSite" id="nOo.2.0.1.t05728-RA">
    <property type="protein sequence ID" value="nOo.2.0.1.t05728-RA"/>
    <property type="gene ID" value="nOo.2.0.1.g05728"/>
</dbReference>
<evidence type="ECO:0000256" key="8">
    <source>
        <dbReference type="ARBA" id="ARBA00022946"/>
    </source>
</evidence>
<feature type="domain" description="MPN" evidence="12">
    <location>
        <begin position="20"/>
        <end position="158"/>
    </location>
</feature>
<dbReference type="GO" id="GO:0004222">
    <property type="term" value="F:metalloendopeptidase activity"/>
    <property type="evidence" value="ECO:0007669"/>
    <property type="project" value="InterPro"/>
</dbReference>
<reference evidence="13 14" key="2">
    <citation type="submission" date="2018-08" db="EMBL/GenBank/DDBJ databases">
        <authorList>
            <person name="Laetsch R D."/>
            <person name="Stevens L."/>
            <person name="Kumar S."/>
            <person name="Blaxter L. M."/>
        </authorList>
    </citation>
    <scope>NUCLEOTIDE SEQUENCE [LARGE SCALE GENOMIC DNA]</scope>
</reference>
<dbReference type="SUPFAM" id="SSF55486">
    <property type="entry name" value="Metalloproteases ('zincins'), catalytic domain"/>
    <property type="match status" value="1"/>
</dbReference>
<dbReference type="Pfam" id="PF13012">
    <property type="entry name" value="MitMem_reg"/>
    <property type="match status" value="1"/>
</dbReference>
<evidence type="ECO:0000256" key="10">
    <source>
        <dbReference type="ARBA" id="ARBA00023128"/>
    </source>
</evidence>
<dbReference type="SMART" id="SM00232">
    <property type="entry name" value="JAB_MPN"/>
    <property type="match status" value="1"/>
</dbReference>
<dbReference type="STRING" id="42157.A0A182ECD4"/>
<keyword evidence="8" id="KW-0809">Transit peptide</keyword>
<protein>
    <submittedName>
        <fullName evidence="15">COP9 signalosome complex subunit 6</fullName>
    </submittedName>
</protein>
<keyword evidence="5 11" id="KW-0479">Metal-binding</keyword>
<dbReference type="Proteomes" id="UP000271087">
    <property type="component" value="Unassembled WGS sequence"/>
</dbReference>
<evidence type="ECO:0000256" key="5">
    <source>
        <dbReference type="ARBA" id="ARBA00022723"/>
    </source>
</evidence>
<organism evidence="15">
    <name type="scientific">Onchocerca ochengi</name>
    <name type="common">Filarial nematode worm</name>
    <dbReference type="NCBI Taxonomy" id="42157"/>
    <lineage>
        <taxon>Eukaryota</taxon>
        <taxon>Metazoa</taxon>
        <taxon>Ecdysozoa</taxon>
        <taxon>Nematoda</taxon>
        <taxon>Chromadorea</taxon>
        <taxon>Rhabditida</taxon>
        <taxon>Spirurina</taxon>
        <taxon>Spiruromorpha</taxon>
        <taxon>Filarioidea</taxon>
        <taxon>Onchocercidae</taxon>
        <taxon>Onchocerca</taxon>
    </lineage>
</organism>
<dbReference type="Gene3D" id="3.40.390.10">
    <property type="entry name" value="Collagenase (Catalytic Domain)"/>
    <property type="match status" value="1"/>
</dbReference>
<keyword evidence="14" id="KW-1185">Reference proteome</keyword>
<comment type="similarity">
    <text evidence="2 11">Belongs to the peptidase M3 family.</text>
</comment>
<dbReference type="InterPro" id="IPR000555">
    <property type="entry name" value="JAMM/MPN+_dom"/>
</dbReference>
<accession>A0A182ECD4</accession>
<name>A0A182ECD4_ONCOC</name>
<keyword evidence="7 11" id="KW-0862">Zinc</keyword>
<dbReference type="PROSITE" id="PS50249">
    <property type="entry name" value="MPN"/>
    <property type="match status" value="1"/>
</dbReference>
<reference evidence="15" key="1">
    <citation type="submission" date="2016-06" db="UniProtKB">
        <authorList>
            <consortium name="WormBaseParasite"/>
        </authorList>
    </citation>
    <scope>IDENTIFICATION</scope>
</reference>
<comment type="subcellular location">
    <subcellularLocation>
        <location evidence="1">Mitochondrion</location>
    </subcellularLocation>
</comment>
<dbReference type="GO" id="GO:0006627">
    <property type="term" value="P:protein processing involved in protein targeting to mitochondrion"/>
    <property type="evidence" value="ECO:0007669"/>
    <property type="project" value="TreeGrafter"/>
</dbReference>
<evidence type="ECO:0000313" key="15">
    <source>
        <dbReference type="WBParaSite" id="nOo.2.0.1.t05728-RA"/>
    </source>
</evidence>
<keyword evidence="4 11" id="KW-0645">Protease</keyword>
<dbReference type="InterPro" id="IPR033859">
    <property type="entry name" value="MPN_CSN6"/>
</dbReference>